<gene>
    <name evidence="3" type="ORF">MalAC0309_0248</name>
</gene>
<evidence type="ECO:0000256" key="1">
    <source>
        <dbReference type="SAM" id="MobiDB-lite"/>
    </source>
</evidence>
<organism evidence="3 4">
    <name type="scientific">Microcella alkaliphila</name>
    <dbReference type="NCBI Taxonomy" id="279828"/>
    <lineage>
        <taxon>Bacteria</taxon>
        <taxon>Bacillati</taxon>
        <taxon>Actinomycetota</taxon>
        <taxon>Actinomycetes</taxon>
        <taxon>Micrococcales</taxon>
        <taxon>Microbacteriaceae</taxon>
        <taxon>Microcella</taxon>
    </lineage>
</organism>
<feature type="transmembrane region" description="Helical" evidence="2">
    <location>
        <begin position="75"/>
        <end position="99"/>
    </location>
</feature>
<feature type="transmembrane region" description="Helical" evidence="2">
    <location>
        <begin position="120"/>
        <end position="141"/>
    </location>
</feature>
<sequence length="202" mass="21660">MLPVSHTPEGYTNRSTQETRGAHEARGIDYYRDAQARIAASPVVQLHLGVTVVGVEAVPGADHPREARLRVHTTAGVIAALLALTTPPLVFFIVHFCLLHSARHLREGFRDERGTLPRRTTIAIVVAATAGPLLVALGVLAATTGPGALDERLLQLVFMGLAALTVPHMIVVALGDRALARNDETAPIRERSRRLSRARGGT</sequence>
<dbReference type="EMBL" id="AP017315">
    <property type="protein sequence ID" value="BAU31123.1"/>
    <property type="molecule type" value="Genomic_DNA"/>
</dbReference>
<dbReference type="AlphaFoldDB" id="A0A0U4NRR1"/>
<reference evidence="4" key="1">
    <citation type="submission" date="2015-12" db="EMBL/GenBank/DDBJ databases">
        <authorList>
            <person name="Shamseldin A."/>
            <person name="Moawad H."/>
            <person name="Abd El-Rahim W.M."/>
            <person name="Sadowsky M.J."/>
        </authorList>
    </citation>
    <scope>NUCLEOTIDE SEQUENCE [LARGE SCALE GENOMIC DNA]</scope>
    <source>
        <strain evidence="4">JAM AC0309</strain>
    </source>
</reference>
<dbReference type="Proteomes" id="UP000218965">
    <property type="component" value="Chromosome"/>
</dbReference>
<feature type="region of interest" description="Disordered" evidence="1">
    <location>
        <begin position="1"/>
        <end position="24"/>
    </location>
</feature>
<keyword evidence="2" id="KW-0812">Transmembrane</keyword>
<name>A0A0U4NRR1_9MICO</name>
<evidence type="ECO:0000313" key="3">
    <source>
        <dbReference type="EMBL" id="BAU31123.1"/>
    </source>
</evidence>
<dbReference type="KEGG" id="malk:MalAC0309_0248"/>
<evidence type="ECO:0008006" key="5">
    <source>
        <dbReference type="Google" id="ProtNLM"/>
    </source>
</evidence>
<reference evidence="3 4" key="2">
    <citation type="submission" date="2016-01" db="EMBL/GenBank/DDBJ databases">
        <title>Microcella alkaliphila JAM AC0309 whole genome shotgun sequence.</title>
        <authorList>
            <person name="Kurata A."/>
            <person name="Hirose Y."/>
            <person name="Kishimoto N."/>
            <person name="Kobayashi T."/>
        </authorList>
    </citation>
    <scope>NUCLEOTIDE SEQUENCE [LARGE SCALE GENOMIC DNA]</scope>
    <source>
        <strain evidence="3 4">JAM AC0309</strain>
    </source>
</reference>
<evidence type="ECO:0000256" key="2">
    <source>
        <dbReference type="SAM" id="Phobius"/>
    </source>
</evidence>
<dbReference type="GO" id="GO:0016702">
    <property type="term" value="F:oxidoreductase activity, acting on single donors with incorporation of molecular oxygen, incorporation of two atoms of oxygen"/>
    <property type="evidence" value="ECO:0007669"/>
    <property type="project" value="InterPro"/>
</dbReference>
<feature type="compositionally biased region" description="Polar residues" evidence="1">
    <location>
        <begin position="10"/>
        <end position="19"/>
    </location>
</feature>
<evidence type="ECO:0000313" key="4">
    <source>
        <dbReference type="Proteomes" id="UP000218965"/>
    </source>
</evidence>
<keyword evidence="2" id="KW-0472">Membrane</keyword>
<protein>
    <recommendedName>
        <fullName evidence="5">Beta-carotene 15,15'-dioxygenase</fullName>
    </recommendedName>
</protein>
<accession>A0A0U4NRR1</accession>
<dbReference type="Pfam" id="PF15461">
    <property type="entry name" value="BCD"/>
    <property type="match status" value="1"/>
</dbReference>
<proteinExistence type="predicted"/>
<dbReference type="InterPro" id="IPR022270">
    <property type="entry name" value="Blh_diox"/>
</dbReference>
<keyword evidence="2" id="KW-1133">Transmembrane helix</keyword>
<feature type="transmembrane region" description="Helical" evidence="2">
    <location>
        <begin position="153"/>
        <end position="174"/>
    </location>
</feature>
<dbReference type="RefSeq" id="WP_161494034.1">
    <property type="nucleotide sequence ID" value="NZ_AP017315.1"/>
</dbReference>